<dbReference type="EMBL" id="JBJJXI010000136">
    <property type="protein sequence ID" value="KAL3387637.1"/>
    <property type="molecule type" value="Genomic_DNA"/>
</dbReference>
<reference evidence="1 2" key="1">
    <citation type="journal article" date="2024" name="bioRxiv">
        <title>A reference genome for Trichogramma kaykai: A tiny desert-dwelling parasitoid wasp with competing sex-ratio distorters.</title>
        <authorList>
            <person name="Culotta J."/>
            <person name="Lindsey A.R."/>
        </authorList>
    </citation>
    <scope>NUCLEOTIDE SEQUENCE [LARGE SCALE GENOMIC DNA]</scope>
    <source>
        <strain evidence="1 2">KSX58</strain>
    </source>
</reference>
<organism evidence="1 2">
    <name type="scientific">Trichogramma kaykai</name>
    <dbReference type="NCBI Taxonomy" id="54128"/>
    <lineage>
        <taxon>Eukaryota</taxon>
        <taxon>Metazoa</taxon>
        <taxon>Ecdysozoa</taxon>
        <taxon>Arthropoda</taxon>
        <taxon>Hexapoda</taxon>
        <taxon>Insecta</taxon>
        <taxon>Pterygota</taxon>
        <taxon>Neoptera</taxon>
        <taxon>Endopterygota</taxon>
        <taxon>Hymenoptera</taxon>
        <taxon>Apocrita</taxon>
        <taxon>Proctotrupomorpha</taxon>
        <taxon>Chalcidoidea</taxon>
        <taxon>Trichogrammatidae</taxon>
        <taxon>Trichogramma</taxon>
    </lineage>
</organism>
<dbReference type="Proteomes" id="UP001627154">
    <property type="component" value="Unassembled WGS sequence"/>
</dbReference>
<accession>A0ABD2W3D6</accession>
<proteinExistence type="predicted"/>
<evidence type="ECO:0000313" key="2">
    <source>
        <dbReference type="Proteomes" id="UP001627154"/>
    </source>
</evidence>
<evidence type="ECO:0000313" key="1">
    <source>
        <dbReference type="EMBL" id="KAL3387637.1"/>
    </source>
</evidence>
<keyword evidence="2" id="KW-1185">Reference proteome</keyword>
<gene>
    <name evidence="1" type="ORF">TKK_016765</name>
</gene>
<sequence length="126" mass="14351">MRFSPVQEDDGGVSLWFQIPLDDFDEYIMAASEESDLCNDNAIVESSMESNLPLLFAKGFPASLETMDTEELEKFIIFMVQCSFGNIPLDSIRKPPWWPKEISFALPVVRPPKELKVSLFHSLTFT</sequence>
<comment type="caution">
    <text evidence="1">The sequence shown here is derived from an EMBL/GenBank/DDBJ whole genome shotgun (WGS) entry which is preliminary data.</text>
</comment>
<protein>
    <submittedName>
        <fullName evidence="1">Uncharacterized protein</fullName>
    </submittedName>
</protein>
<name>A0ABD2W3D6_9HYME</name>
<dbReference type="AlphaFoldDB" id="A0ABD2W3D6"/>